<evidence type="ECO:0000313" key="8">
    <source>
        <dbReference type="Proteomes" id="UP000555564"/>
    </source>
</evidence>
<sequence>MSSRRRVVTAGCVLALAVLSLMGPVAEAKRTPPAGTVAVSQSPPPGVMEALTRDLHLAPGQIMERLRNEARLTPVAIELRKKLGVRFGGSYFSGPTSATLTVASTSTADVPLIAAAGAQPRVVDKSLAELLGLLAVLAKKAPSPTADSIVVRFPEVRVNKVVVLSPRPAIVDDHIKDVGLDGDVLVRPSDERPKPLYDLVGGDAYYIQGRVRCSVGFSVRRGTQNAFVSAGHCGNAGNVTTGHNGIGQGVFQNSVFPVHDHAWIAVNSNWTPQPWVRSQIDGSVNVTSSAEAVEGAVVCRTGSTSGWHCGTVQQRGASVQYPEGTVSGLTRTSACAERGDSGGPFISGPQAQGVTSGGTGNCSSGGTTYFQPLTPILSAYGLTLTTAAATPPPQETEPCTGYARTVRGSLRDGQAHYQPGNLYYRSATQGVHSGCLYSPAGTEFYLYLQRWIGWTWLTVATSESSTNRQTVTYTGTPGYYRYRVVSHTGTGTYTLGFSAPS</sequence>
<dbReference type="RefSeq" id="WP_184985474.1">
    <property type="nucleotide sequence ID" value="NZ_BAAALO010000019.1"/>
</dbReference>
<comment type="caution">
    <text evidence="7">The sequence shown here is derived from an EMBL/GenBank/DDBJ whole genome shotgun (WGS) entry which is preliminary data.</text>
</comment>
<organism evidence="7 8">
    <name type="scientific">Sphaerisporangium rubeum</name>
    <dbReference type="NCBI Taxonomy" id="321317"/>
    <lineage>
        <taxon>Bacteria</taxon>
        <taxon>Bacillati</taxon>
        <taxon>Actinomycetota</taxon>
        <taxon>Actinomycetes</taxon>
        <taxon>Streptosporangiales</taxon>
        <taxon>Streptosporangiaceae</taxon>
        <taxon>Sphaerisporangium</taxon>
    </lineage>
</organism>
<keyword evidence="8" id="KW-1185">Reference proteome</keyword>
<evidence type="ECO:0008006" key="9">
    <source>
        <dbReference type="Google" id="ProtNLM"/>
    </source>
</evidence>
<dbReference type="InterPro" id="IPR035070">
    <property type="entry name" value="Streptogrisin_prodomain"/>
</dbReference>
<evidence type="ECO:0000256" key="1">
    <source>
        <dbReference type="ARBA" id="ARBA00007664"/>
    </source>
</evidence>
<evidence type="ECO:0000256" key="2">
    <source>
        <dbReference type="ARBA" id="ARBA00022670"/>
    </source>
</evidence>
<feature type="chain" id="PRO_5030793174" description="Serine protease" evidence="6">
    <location>
        <begin position="29"/>
        <end position="501"/>
    </location>
</feature>
<keyword evidence="4" id="KW-0720">Serine protease</keyword>
<dbReference type="GO" id="GO:0004252">
    <property type="term" value="F:serine-type endopeptidase activity"/>
    <property type="evidence" value="ECO:0007669"/>
    <property type="project" value="InterPro"/>
</dbReference>
<dbReference type="PROSITE" id="PS00134">
    <property type="entry name" value="TRYPSIN_HIS"/>
    <property type="match status" value="1"/>
</dbReference>
<evidence type="ECO:0000256" key="6">
    <source>
        <dbReference type="SAM" id="SignalP"/>
    </source>
</evidence>
<dbReference type="AlphaFoldDB" id="A0A7X0MA96"/>
<accession>A0A7X0MA96</accession>
<keyword evidence="2" id="KW-0645">Protease</keyword>
<name>A0A7X0MA96_9ACTN</name>
<keyword evidence="3" id="KW-0378">Hydrolase</keyword>
<dbReference type="PRINTS" id="PR00861">
    <property type="entry name" value="ALYTICPTASE"/>
</dbReference>
<dbReference type="SUPFAM" id="SSF50494">
    <property type="entry name" value="Trypsin-like serine proteases"/>
    <property type="match status" value="1"/>
</dbReference>
<comment type="similarity">
    <text evidence="1">Belongs to the peptidase S1 family.</text>
</comment>
<dbReference type="PROSITE" id="PS51318">
    <property type="entry name" value="TAT"/>
    <property type="match status" value="1"/>
</dbReference>
<dbReference type="InterPro" id="IPR018114">
    <property type="entry name" value="TRYPSIN_HIS"/>
</dbReference>
<proteinExistence type="inferred from homology"/>
<dbReference type="Gene3D" id="3.30.300.50">
    <property type="match status" value="1"/>
</dbReference>
<evidence type="ECO:0000256" key="5">
    <source>
        <dbReference type="ARBA" id="ARBA00023157"/>
    </source>
</evidence>
<dbReference type="CDD" id="cd21112">
    <property type="entry name" value="alphaLP-like"/>
    <property type="match status" value="1"/>
</dbReference>
<feature type="signal peptide" evidence="6">
    <location>
        <begin position="1"/>
        <end position="28"/>
    </location>
</feature>
<dbReference type="PROSITE" id="PS00135">
    <property type="entry name" value="TRYPSIN_SER"/>
    <property type="match status" value="1"/>
</dbReference>
<reference evidence="7 8" key="1">
    <citation type="submission" date="2020-08" db="EMBL/GenBank/DDBJ databases">
        <title>Sequencing the genomes of 1000 actinobacteria strains.</title>
        <authorList>
            <person name="Klenk H.-P."/>
        </authorList>
    </citation>
    <scope>NUCLEOTIDE SEQUENCE [LARGE SCALE GENOMIC DNA]</scope>
    <source>
        <strain evidence="7 8">DSM 44936</strain>
    </source>
</reference>
<dbReference type="InterPro" id="IPR009003">
    <property type="entry name" value="Peptidase_S1_PA"/>
</dbReference>
<dbReference type="InterPro" id="IPR033116">
    <property type="entry name" value="TRYPSIN_SER"/>
</dbReference>
<dbReference type="Proteomes" id="UP000555564">
    <property type="component" value="Unassembled WGS sequence"/>
</dbReference>
<protein>
    <recommendedName>
        <fullName evidence="9">Serine protease</fullName>
    </recommendedName>
</protein>
<dbReference type="InterPro" id="IPR001316">
    <property type="entry name" value="Pept_S1A_streptogrisin"/>
</dbReference>
<evidence type="ECO:0000256" key="4">
    <source>
        <dbReference type="ARBA" id="ARBA00022825"/>
    </source>
</evidence>
<evidence type="ECO:0000256" key="3">
    <source>
        <dbReference type="ARBA" id="ARBA00022801"/>
    </source>
</evidence>
<dbReference type="InterPro" id="IPR006311">
    <property type="entry name" value="TAT_signal"/>
</dbReference>
<dbReference type="InterPro" id="IPR043504">
    <property type="entry name" value="Peptidase_S1_PA_chymotrypsin"/>
</dbReference>
<keyword evidence="5" id="KW-1015">Disulfide bond</keyword>
<gene>
    <name evidence="7" type="ORF">BJ992_005280</name>
</gene>
<dbReference type="GO" id="GO:0006508">
    <property type="term" value="P:proteolysis"/>
    <property type="evidence" value="ECO:0007669"/>
    <property type="project" value="UniProtKB-KW"/>
</dbReference>
<dbReference type="Gene3D" id="2.40.10.10">
    <property type="entry name" value="Trypsin-like serine proteases"/>
    <property type="match status" value="2"/>
</dbReference>
<evidence type="ECO:0000313" key="7">
    <source>
        <dbReference type="EMBL" id="MBB6475849.1"/>
    </source>
</evidence>
<keyword evidence="6" id="KW-0732">Signal</keyword>
<dbReference type="EMBL" id="JACHIU010000001">
    <property type="protein sequence ID" value="MBB6475849.1"/>
    <property type="molecule type" value="Genomic_DNA"/>
</dbReference>